<name>A0A3R6CJU3_9BACT</name>
<evidence type="ECO:0000313" key="19">
    <source>
        <dbReference type="Proteomes" id="UP000482671"/>
    </source>
</evidence>
<feature type="compositionally biased region" description="Basic residues" evidence="12">
    <location>
        <begin position="613"/>
        <end position="622"/>
    </location>
</feature>
<dbReference type="InterPro" id="IPR000380">
    <property type="entry name" value="Topo_IA"/>
</dbReference>
<evidence type="ECO:0000313" key="14">
    <source>
        <dbReference type="EMBL" id="MTU41719.1"/>
    </source>
</evidence>
<dbReference type="GO" id="GO:0006310">
    <property type="term" value="P:DNA recombination"/>
    <property type="evidence" value="ECO:0007669"/>
    <property type="project" value="TreeGrafter"/>
</dbReference>
<dbReference type="SUPFAM" id="SSF56712">
    <property type="entry name" value="Prokaryotic type I DNA topoisomerase"/>
    <property type="match status" value="1"/>
</dbReference>
<feature type="region of interest" description="Disordered" evidence="12">
    <location>
        <begin position="595"/>
        <end position="632"/>
    </location>
</feature>
<evidence type="ECO:0000313" key="18">
    <source>
        <dbReference type="Proteomes" id="UP000434916"/>
    </source>
</evidence>
<dbReference type="NCBIfam" id="NF005829">
    <property type="entry name" value="PRK07726.1"/>
    <property type="match status" value="1"/>
</dbReference>
<dbReference type="InterPro" id="IPR013826">
    <property type="entry name" value="Topo_IA_cen_sub3"/>
</dbReference>
<keyword evidence="18" id="KW-1185">Reference proteome</keyword>
<dbReference type="EMBL" id="WNDD01000014">
    <property type="protein sequence ID" value="MTV02665.1"/>
    <property type="molecule type" value="Genomic_DNA"/>
</dbReference>
<comment type="catalytic activity">
    <reaction evidence="1">
        <text>ATP-independent breakage of single-stranded DNA, followed by passage and rejoining.</text>
        <dbReference type="EC" id="5.6.2.1"/>
    </reaction>
</comment>
<accession>A0A3R6CJU3</accession>
<comment type="caution">
    <text evidence="16">The sequence shown here is derived from an EMBL/GenBank/DDBJ whole genome shotgun (WGS) entry which is preliminary data.</text>
</comment>
<dbReference type="InterPro" id="IPR013824">
    <property type="entry name" value="Topo_IA_cen_sub1"/>
</dbReference>
<evidence type="ECO:0000313" key="16">
    <source>
        <dbReference type="EMBL" id="RHC82676.1"/>
    </source>
</evidence>
<evidence type="ECO:0000259" key="13">
    <source>
        <dbReference type="PROSITE" id="PS52039"/>
    </source>
</evidence>
<dbReference type="GO" id="GO:0043597">
    <property type="term" value="C:cytoplasmic replication fork"/>
    <property type="evidence" value="ECO:0007669"/>
    <property type="project" value="TreeGrafter"/>
</dbReference>
<dbReference type="SMART" id="SM00436">
    <property type="entry name" value="TOP1Bc"/>
    <property type="match status" value="1"/>
</dbReference>
<dbReference type="GO" id="GO:0046872">
    <property type="term" value="F:metal ion binding"/>
    <property type="evidence" value="ECO:0007669"/>
    <property type="project" value="UniProtKB-KW"/>
</dbReference>
<dbReference type="GO" id="GO:0003917">
    <property type="term" value="F:DNA topoisomerase type I (single strand cut, ATP-independent) activity"/>
    <property type="evidence" value="ECO:0007669"/>
    <property type="project" value="UniProtKB-EC"/>
</dbReference>
<evidence type="ECO:0000256" key="11">
    <source>
        <dbReference type="ARBA" id="ARBA00032877"/>
    </source>
</evidence>
<reference evidence="18 19" key="2">
    <citation type="journal article" date="2019" name="Nat. Med.">
        <title>A library of human gut bacterial isolates paired with longitudinal multiomics data enables mechanistic microbiome research.</title>
        <authorList>
            <person name="Poyet M."/>
            <person name="Groussin M."/>
            <person name="Gibbons S.M."/>
            <person name="Avila-Pacheco J."/>
            <person name="Jiang X."/>
            <person name="Kearney S.M."/>
            <person name="Perrotta A.R."/>
            <person name="Berdy B."/>
            <person name="Zhao S."/>
            <person name="Lieberman T.D."/>
            <person name="Swanson P.K."/>
            <person name="Smith M."/>
            <person name="Roesemann S."/>
            <person name="Alexander J.E."/>
            <person name="Rich S.A."/>
            <person name="Livny J."/>
            <person name="Vlamakis H."/>
            <person name="Clish C."/>
            <person name="Bullock K."/>
            <person name="Deik A."/>
            <person name="Scott J."/>
            <person name="Pierce K.A."/>
            <person name="Xavier R.J."/>
            <person name="Alm E.J."/>
        </authorList>
    </citation>
    <scope>NUCLEOTIDE SEQUENCE [LARGE SCALE GENOMIC DNA]</scope>
    <source>
        <strain evidence="15 19">BIOML-A11</strain>
        <strain evidence="14 18">BIOML-A29</strain>
    </source>
</reference>
<dbReference type="PROSITE" id="PS52039">
    <property type="entry name" value="TOPO_IA_2"/>
    <property type="match status" value="1"/>
</dbReference>
<dbReference type="CDD" id="cd03362">
    <property type="entry name" value="TOPRIM_TopoIA_TopoIII"/>
    <property type="match status" value="1"/>
</dbReference>
<dbReference type="EC" id="5.6.2.1" evidence="3"/>
<dbReference type="SMART" id="SM00493">
    <property type="entry name" value="TOPRIM"/>
    <property type="match status" value="1"/>
</dbReference>
<evidence type="ECO:0000256" key="1">
    <source>
        <dbReference type="ARBA" id="ARBA00000213"/>
    </source>
</evidence>
<evidence type="ECO:0000256" key="6">
    <source>
        <dbReference type="ARBA" id="ARBA00023125"/>
    </source>
</evidence>
<dbReference type="GO" id="GO:0003677">
    <property type="term" value="F:DNA binding"/>
    <property type="evidence" value="ECO:0007669"/>
    <property type="project" value="UniProtKB-KW"/>
</dbReference>
<dbReference type="InterPro" id="IPR003601">
    <property type="entry name" value="Topo_IA_2"/>
</dbReference>
<comment type="similarity">
    <text evidence="2">Belongs to the type IA topoisomerase family.</text>
</comment>
<keyword evidence="6" id="KW-0238">DNA-binding</keyword>
<dbReference type="SMART" id="SM00437">
    <property type="entry name" value="TOP1Ac"/>
    <property type="match status" value="1"/>
</dbReference>
<dbReference type="Pfam" id="PF01751">
    <property type="entry name" value="Toprim"/>
    <property type="match status" value="1"/>
</dbReference>
<evidence type="ECO:0000256" key="4">
    <source>
        <dbReference type="ARBA" id="ARBA00022723"/>
    </source>
</evidence>
<dbReference type="Gene3D" id="2.70.20.10">
    <property type="entry name" value="Topoisomerase I, domain 3"/>
    <property type="match status" value="1"/>
</dbReference>
<dbReference type="PANTHER" id="PTHR11390:SF21">
    <property type="entry name" value="DNA TOPOISOMERASE 3-ALPHA"/>
    <property type="match status" value="1"/>
</dbReference>
<evidence type="ECO:0000256" key="7">
    <source>
        <dbReference type="ARBA" id="ARBA00023235"/>
    </source>
</evidence>
<dbReference type="InterPro" id="IPR034144">
    <property type="entry name" value="TOPRIM_TopoIII"/>
</dbReference>
<evidence type="ECO:0000256" key="12">
    <source>
        <dbReference type="SAM" id="MobiDB-lite"/>
    </source>
</evidence>
<dbReference type="InterPro" id="IPR013825">
    <property type="entry name" value="Topo_IA_cen_sub2"/>
</dbReference>
<evidence type="ECO:0000313" key="17">
    <source>
        <dbReference type="Proteomes" id="UP000286260"/>
    </source>
</evidence>
<dbReference type="InterPro" id="IPR006171">
    <property type="entry name" value="TOPRIM_dom"/>
</dbReference>
<dbReference type="InterPro" id="IPR003602">
    <property type="entry name" value="Topo_IA_DNA-bd_dom"/>
</dbReference>
<dbReference type="GO" id="GO:0006265">
    <property type="term" value="P:DNA topological change"/>
    <property type="evidence" value="ECO:0007669"/>
    <property type="project" value="InterPro"/>
</dbReference>
<dbReference type="Proteomes" id="UP000482671">
    <property type="component" value="Unassembled WGS sequence"/>
</dbReference>
<gene>
    <name evidence="16" type="primary">topB</name>
    <name evidence="16" type="ORF">DW828_14080</name>
    <name evidence="14" type="ORF">GMD82_20175</name>
    <name evidence="15" type="ORF">GME02_13610</name>
</gene>
<dbReference type="PRINTS" id="PR00417">
    <property type="entry name" value="PRTPISMRASEI"/>
</dbReference>
<reference evidence="16 17" key="1">
    <citation type="submission" date="2018-08" db="EMBL/GenBank/DDBJ databases">
        <title>A genome reference for cultivated species of the human gut microbiota.</title>
        <authorList>
            <person name="Zou Y."/>
            <person name="Xue W."/>
            <person name="Luo G."/>
        </authorList>
    </citation>
    <scope>NUCLEOTIDE SEQUENCE [LARGE SCALE GENOMIC DNA]</scope>
    <source>
        <strain evidence="16 17">AM34-17</strain>
    </source>
</reference>
<dbReference type="Pfam" id="PF01131">
    <property type="entry name" value="Topoisom_bac"/>
    <property type="match status" value="1"/>
</dbReference>
<dbReference type="Gene3D" id="3.40.50.140">
    <property type="match status" value="1"/>
</dbReference>
<dbReference type="NCBIfam" id="TIGR01056">
    <property type="entry name" value="topB"/>
    <property type="match status" value="1"/>
</dbReference>
<dbReference type="GO" id="GO:0006281">
    <property type="term" value="P:DNA repair"/>
    <property type="evidence" value="ECO:0007669"/>
    <property type="project" value="TreeGrafter"/>
</dbReference>
<proteinExistence type="inferred from homology"/>
<dbReference type="InterPro" id="IPR013497">
    <property type="entry name" value="Topo_IA_cen"/>
</dbReference>
<evidence type="ECO:0000256" key="9">
    <source>
        <dbReference type="ARBA" id="ARBA00031985"/>
    </source>
</evidence>
<dbReference type="RefSeq" id="WP_122204733.1">
    <property type="nucleotide sequence ID" value="NZ_JADMVT010000011.1"/>
</dbReference>
<dbReference type="InterPro" id="IPR023405">
    <property type="entry name" value="Topo_IA_core_domain"/>
</dbReference>
<evidence type="ECO:0000313" key="15">
    <source>
        <dbReference type="EMBL" id="MTV02665.1"/>
    </source>
</evidence>
<dbReference type="AlphaFoldDB" id="A0A3R6CJU3"/>
<dbReference type="Proteomes" id="UP000434916">
    <property type="component" value="Unassembled WGS sequence"/>
</dbReference>
<protein>
    <recommendedName>
        <fullName evidence="3">DNA topoisomerase</fullName>
        <ecNumber evidence="3">5.6.2.1</ecNumber>
    </recommendedName>
    <alternativeName>
        <fullName evidence="11">Omega-protein</fullName>
    </alternativeName>
    <alternativeName>
        <fullName evidence="10">Relaxing enzyme</fullName>
    </alternativeName>
    <alternativeName>
        <fullName evidence="8">Swivelase</fullName>
    </alternativeName>
    <alternativeName>
        <fullName evidence="9">Untwisting enzyme</fullName>
    </alternativeName>
</protein>
<feature type="domain" description="Topo IA-type catalytic" evidence="13">
    <location>
        <begin position="151"/>
        <end position="582"/>
    </location>
</feature>
<dbReference type="EMBL" id="WNCN01000047">
    <property type="protein sequence ID" value="MTU41719.1"/>
    <property type="molecule type" value="Genomic_DNA"/>
</dbReference>
<dbReference type="EMBL" id="QSII01000020">
    <property type="protein sequence ID" value="RHC82676.1"/>
    <property type="molecule type" value="Genomic_DNA"/>
</dbReference>
<keyword evidence="7 16" id="KW-0413">Isomerase</keyword>
<dbReference type="PANTHER" id="PTHR11390">
    <property type="entry name" value="PROKARYOTIC DNA TOPOISOMERASE"/>
    <property type="match status" value="1"/>
</dbReference>
<evidence type="ECO:0000256" key="2">
    <source>
        <dbReference type="ARBA" id="ARBA00009446"/>
    </source>
</evidence>
<dbReference type="Proteomes" id="UP000286260">
    <property type="component" value="Unassembled WGS sequence"/>
</dbReference>
<feature type="region of interest" description="Disordered" evidence="12">
    <location>
        <begin position="430"/>
        <end position="467"/>
    </location>
</feature>
<evidence type="ECO:0000256" key="8">
    <source>
        <dbReference type="ARBA" id="ARBA00030003"/>
    </source>
</evidence>
<organism evidence="16 17">
    <name type="scientific">Parabacteroides merdae</name>
    <dbReference type="NCBI Taxonomy" id="46503"/>
    <lineage>
        <taxon>Bacteria</taxon>
        <taxon>Pseudomonadati</taxon>
        <taxon>Bacteroidota</taxon>
        <taxon>Bacteroidia</taxon>
        <taxon>Bacteroidales</taxon>
        <taxon>Tannerellaceae</taxon>
        <taxon>Parabacteroides</taxon>
    </lineage>
</organism>
<dbReference type="Gene3D" id="1.10.460.10">
    <property type="entry name" value="Topoisomerase I, domain 2"/>
    <property type="match status" value="1"/>
</dbReference>
<dbReference type="InterPro" id="IPR005738">
    <property type="entry name" value="TopoIII"/>
</dbReference>
<keyword evidence="4" id="KW-0479">Metal-binding</keyword>
<dbReference type="Gene3D" id="1.10.290.10">
    <property type="entry name" value="Topoisomerase I, domain 4"/>
    <property type="match status" value="1"/>
</dbReference>
<evidence type="ECO:0000256" key="3">
    <source>
        <dbReference type="ARBA" id="ARBA00012891"/>
    </source>
</evidence>
<evidence type="ECO:0000256" key="5">
    <source>
        <dbReference type="ARBA" id="ARBA00023029"/>
    </source>
</evidence>
<keyword evidence="5" id="KW-0799">Topoisomerase</keyword>
<dbReference type="CDD" id="cd00186">
    <property type="entry name" value="TOP1Ac"/>
    <property type="match status" value="1"/>
</dbReference>
<evidence type="ECO:0000256" key="10">
    <source>
        <dbReference type="ARBA" id="ARBA00032235"/>
    </source>
</evidence>
<sequence length="692" mass="78442">MKVCIAEKPSVAREIAEVLGATKKMNGYIEGNGYQVTWTFGHLCTLKEPNDYSENWKRWSLASLPMIPPRFGIKLISNPTYEQQFKTIEELMQNAEMVINCGDAGQEGELIQRWVMQKAGCKCPVYRLWISSLTEEAIREGFQHLKEQSDFTKLYEAGLSRAIGDWLLGMNATRLYTLRYGQNRQVLSIGRVQTPTLALIVNRQAEIDNFKPEPYWELKTVYRNTTFSVTKGKFTKKEEGEAFLEIVRQKEFTVTDISEKKGKEYAPRLFDLTSLQVECNKKFAFTADDTLKLIQSLYEKKVTTYPRVDTTFLSDDIYPKVPNTLNGLVDYIDLTASLLKAKIRKDKRVFDNSKVTDHHAIIPTGVPARNLTDNERKVYDLVVRRFIAAFYPDCEISTTTVLGKVDKVDFKVTGKQILKPGWRVVFGAEQKDSDAEPSDEEGVLPDFVKGESGPHKPTLGEKWTQPPKPYTEATLLRAMETAGKLVDNDELRDALKENGIGRPSTRAAIIETLFKRNYIRKERKNLFPTATGVELIDTIQEELLKSAELTGLWEKKLRQIERGTYEARTFLEELKLMVHQVVINVLSDQTGRTITIEQAAPEKPQAEKEPKGKKTRKPRAKKEKTAGQPESTTVPVKPVCPICKKGSILRGKTAYGCSEYKDGCTFRMDYATYGEGLSDEELVKVISGIGKD</sequence>